<keyword evidence="6" id="KW-1185">Reference proteome</keyword>
<dbReference type="AlphaFoldDB" id="A0ABD5WRM1"/>
<organism evidence="5 6">
    <name type="scientific">Halobaculum marinum</name>
    <dbReference type="NCBI Taxonomy" id="3031996"/>
    <lineage>
        <taxon>Archaea</taxon>
        <taxon>Methanobacteriati</taxon>
        <taxon>Methanobacteriota</taxon>
        <taxon>Stenosarchaea group</taxon>
        <taxon>Halobacteria</taxon>
        <taxon>Halobacteriales</taxon>
        <taxon>Haloferacaceae</taxon>
        <taxon>Halobaculum</taxon>
    </lineage>
</organism>
<feature type="compositionally biased region" description="Basic and acidic residues" evidence="1">
    <location>
        <begin position="294"/>
        <end position="309"/>
    </location>
</feature>
<dbReference type="RefSeq" id="WP_276239336.1">
    <property type="nucleotide sequence ID" value="NZ_CP119989.1"/>
</dbReference>
<dbReference type="EMBL" id="JBHTAG010000002">
    <property type="protein sequence ID" value="MFC7096182.1"/>
    <property type="molecule type" value="Genomic_DNA"/>
</dbReference>
<name>A0ABD5WRM1_9EURY</name>
<dbReference type="Proteomes" id="UP001596388">
    <property type="component" value="Unassembled WGS sequence"/>
</dbReference>
<keyword evidence="2" id="KW-0472">Membrane</keyword>
<feature type="transmembrane region" description="Helical" evidence="2">
    <location>
        <begin position="172"/>
        <end position="194"/>
    </location>
</feature>
<evidence type="ECO:0000256" key="2">
    <source>
        <dbReference type="SAM" id="Phobius"/>
    </source>
</evidence>
<reference evidence="5 6" key="1">
    <citation type="journal article" date="2019" name="Int. J. Syst. Evol. Microbiol.">
        <title>The Global Catalogue of Microorganisms (GCM) 10K type strain sequencing project: providing services to taxonomists for standard genome sequencing and annotation.</title>
        <authorList>
            <consortium name="The Broad Institute Genomics Platform"/>
            <consortium name="The Broad Institute Genome Sequencing Center for Infectious Disease"/>
            <person name="Wu L."/>
            <person name="Ma J."/>
        </authorList>
    </citation>
    <scope>NUCLEOTIDE SEQUENCE [LARGE SCALE GENOMIC DNA]</scope>
    <source>
        <strain evidence="5 6">DT55</strain>
    </source>
</reference>
<dbReference type="InterPro" id="IPR058962">
    <property type="entry name" value="DUF8108_N"/>
</dbReference>
<gene>
    <name evidence="5" type="ORF">ACFQKD_02605</name>
</gene>
<protein>
    <recommendedName>
        <fullName evidence="7">Zinc ribbon domain-containing protein</fullName>
    </recommendedName>
</protein>
<feature type="region of interest" description="Disordered" evidence="1">
    <location>
        <begin position="282"/>
        <end position="309"/>
    </location>
</feature>
<dbReference type="GeneID" id="79269932"/>
<evidence type="ECO:0000259" key="3">
    <source>
        <dbReference type="Pfam" id="PF26413"/>
    </source>
</evidence>
<feature type="transmembrane region" description="Helical" evidence="2">
    <location>
        <begin position="91"/>
        <end position="112"/>
    </location>
</feature>
<proteinExistence type="predicted"/>
<dbReference type="Pfam" id="PF26438">
    <property type="entry name" value="DUF8108_N"/>
    <property type="match status" value="1"/>
</dbReference>
<feature type="domain" description="DUF8108" evidence="3">
    <location>
        <begin position="199"/>
        <end position="264"/>
    </location>
</feature>
<comment type="caution">
    <text evidence="5">The sequence shown here is derived from an EMBL/GenBank/DDBJ whole genome shotgun (WGS) entry which is preliminary data.</text>
</comment>
<evidence type="ECO:0000313" key="6">
    <source>
        <dbReference type="Proteomes" id="UP001596388"/>
    </source>
</evidence>
<evidence type="ECO:0000256" key="1">
    <source>
        <dbReference type="SAM" id="MobiDB-lite"/>
    </source>
</evidence>
<feature type="transmembrane region" description="Helical" evidence="2">
    <location>
        <begin position="140"/>
        <end position="165"/>
    </location>
</feature>
<sequence>MIFRTSDTQTCPDCRTEVAAGDQFCSACGAFVDDADRSVSADGGDARGHTVRHEDRAWLRRYVSDREAEGWTTLEDDDDRVVLRKRGVGRLPLHVVAFLLSGGLGNLLYATYSFTLGAPRRTVHADGTVERSNEGPSVDLLTVAGVGAGLLALFVAAAWVVFALLASLSTAALVAGALLFVLVSVAAMLAPGVLREGVKPVTTFGTEKTVERERVRNPPEACAACERRIFHGERRWYAKRRYVAGVPVGTTAAGENVYCAACADEVSGQFGDDDIEAELARMRRESSAGAAADRGGDRERERELESQLR</sequence>
<evidence type="ECO:0000313" key="5">
    <source>
        <dbReference type="EMBL" id="MFC7096182.1"/>
    </source>
</evidence>
<feature type="domain" description="DUF8108" evidence="4">
    <location>
        <begin position="55"/>
        <end position="122"/>
    </location>
</feature>
<evidence type="ECO:0000259" key="4">
    <source>
        <dbReference type="Pfam" id="PF26438"/>
    </source>
</evidence>
<dbReference type="InterPro" id="IPR058421">
    <property type="entry name" value="DUF8108_C"/>
</dbReference>
<accession>A0ABD5WRM1</accession>
<dbReference type="Pfam" id="PF26413">
    <property type="entry name" value="DUF8108"/>
    <property type="match status" value="1"/>
</dbReference>
<keyword evidence="2" id="KW-1133">Transmembrane helix</keyword>
<evidence type="ECO:0008006" key="7">
    <source>
        <dbReference type="Google" id="ProtNLM"/>
    </source>
</evidence>
<keyword evidence="2" id="KW-0812">Transmembrane</keyword>